<dbReference type="OrthoDB" id="9814375at2"/>
<name>A0A542Y229_9MICO</name>
<dbReference type="EMBL" id="VFON01000001">
    <property type="protein sequence ID" value="TQL42129.1"/>
    <property type="molecule type" value="Genomic_DNA"/>
</dbReference>
<dbReference type="SUPFAM" id="SSF53850">
    <property type="entry name" value="Periplasmic binding protein-like II"/>
    <property type="match status" value="1"/>
</dbReference>
<dbReference type="Proteomes" id="UP000319094">
    <property type="component" value="Unassembled WGS sequence"/>
</dbReference>
<proteinExistence type="predicted"/>
<organism evidence="1 2">
    <name type="scientific">Leucobacter komagatae</name>
    <dbReference type="NCBI Taxonomy" id="55969"/>
    <lineage>
        <taxon>Bacteria</taxon>
        <taxon>Bacillati</taxon>
        <taxon>Actinomycetota</taxon>
        <taxon>Actinomycetes</taxon>
        <taxon>Micrococcales</taxon>
        <taxon>Microbacteriaceae</taxon>
        <taxon>Leucobacter</taxon>
    </lineage>
</organism>
<dbReference type="Gene3D" id="3.40.190.10">
    <property type="entry name" value="Periplasmic binding protein-like II"/>
    <property type="match status" value="2"/>
</dbReference>
<dbReference type="PANTHER" id="PTHR30024">
    <property type="entry name" value="ALIPHATIC SULFONATES-BINDING PROTEIN-RELATED"/>
    <property type="match status" value="1"/>
</dbReference>
<evidence type="ECO:0000313" key="1">
    <source>
        <dbReference type="EMBL" id="TQL42129.1"/>
    </source>
</evidence>
<dbReference type="PROSITE" id="PS51318">
    <property type="entry name" value="TAT"/>
    <property type="match status" value="1"/>
</dbReference>
<sequence>MTRSDAGAVAGIGQRTGSAARGPVTRRRFIAAMGALGAASVLAACAAGEPGAQVAAAEGGFGGALGSSKPQRARERAVMGSTEATTVRVGLILGPPSMGLSRMLLAARAGETHNSFDVEIVGVDFAALAARFNQGDFDIVTLPSNIGAVLYNNADINTEVEVVSVGNLGVLYGVTTDPSVTTIADLAGRTVYSIGQNGTPEYTIATVLDGTGLSESVDMAYRATPFEVLNLLQNEPNAIAVLPQPFVELARTMVPGLTAPVDFTDEWDRMPTNTSKSQAVTTHTIVNRAFLEQHEAAVIEYLQLAGASVDFTLDNIQEAAAVQEELGTFLNNDVAAAAMPFCSLVNLTGEVMRDSLSGFLAAIHSQNPRSIGGALPGDDFYYLPPLGALDVDVRELTGGLAPAERRV</sequence>
<dbReference type="InterPro" id="IPR006311">
    <property type="entry name" value="TAT_signal"/>
</dbReference>
<gene>
    <name evidence="1" type="ORF">FB468_0110</name>
</gene>
<evidence type="ECO:0000313" key="2">
    <source>
        <dbReference type="Proteomes" id="UP000319094"/>
    </source>
</evidence>
<reference evidence="1 2" key="1">
    <citation type="submission" date="2019-06" db="EMBL/GenBank/DDBJ databases">
        <title>Sequencing the genomes of 1000 actinobacteria strains.</title>
        <authorList>
            <person name="Klenk H.-P."/>
        </authorList>
    </citation>
    <scope>NUCLEOTIDE SEQUENCE [LARGE SCALE GENOMIC DNA]</scope>
    <source>
        <strain evidence="1 2">DSM 8803</strain>
    </source>
</reference>
<dbReference type="AlphaFoldDB" id="A0A542Y229"/>
<dbReference type="PANTHER" id="PTHR30024:SF46">
    <property type="entry name" value="ABC TRANSPORTER, SUBSTRATE-BINDING LIPOPROTEIN"/>
    <property type="match status" value="1"/>
</dbReference>
<accession>A0A542Y229</accession>
<dbReference type="RefSeq" id="WP_141885625.1">
    <property type="nucleotide sequence ID" value="NZ_BAAAUY010000023.1"/>
</dbReference>
<protein>
    <submittedName>
        <fullName evidence="1">NitT/TauT family transport system substrate-binding protein</fullName>
    </submittedName>
</protein>
<comment type="caution">
    <text evidence="1">The sequence shown here is derived from an EMBL/GenBank/DDBJ whole genome shotgun (WGS) entry which is preliminary data.</text>
</comment>
<keyword evidence="2" id="KW-1185">Reference proteome</keyword>